<evidence type="ECO:0000256" key="4">
    <source>
        <dbReference type="ARBA" id="ARBA00022692"/>
    </source>
</evidence>
<dbReference type="Proteomes" id="UP001596540">
    <property type="component" value="Unassembled WGS sequence"/>
</dbReference>
<dbReference type="InterPro" id="IPR050366">
    <property type="entry name" value="BP-dependent_transpt_permease"/>
</dbReference>
<evidence type="ECO:0000256" key="1">
    <source>
        <dbReference type="ARBA" id="ARBA00004651"/>
    </source>
</evidence>
<organism evidence="9 10">
    <name type="scientific">Marinactinospora rubrisoli</name>
    <dbReference type="NCBI Taxonomy" id="2715399"/>
    <lineage>
        <taxon>Bacteria</taxon>
        <taxon>Bacillati</taxon>
        <taxon>Actinomycetota</taxon>
        <taxon>Actinomycetes</taxon>
        <taxon>Streptosporangiales</taxon>
        <taxon>Nocardiopsidaceae</taxon>
        <taxon>Marinactinospora</taxon>
    </lineage>
</organism>
<accession>A0ABW2KCF4</accession>
<evidence type="ECO:0000256" key="7">
    <source>
        <dbReference type="RuleBase" id="RU363032"/>
    </source>
</evidence>
<keyword evidence="6 7" id="KW-0472">Membrane</keyword>
<feature type="transmembrane region" description="Helical" evidence="7">
    <location>
        <begin position="88"/>
        <end position="111"/>
    </location>
</feature>
<feature type="transmembrane region" description="Helical" evidence="7">
    <location>
        <begin position="20"/>
        <end position="39"/>
    </location>
</feature>
<dbReference type="PROSITE" id="PS50928">
    <property type="entry name" value="ABC_TM1"/>
    <property type="match status" value="1"/>
</dbReference>
<evidence type="ECO:0000256" key="3">
    <source>
        <dbReference type="ARBA" id="ARBA00022475"/>
    </source>
</evidence>
<dbReference type="InterPro" id="IPR035906">
    <property type="entry name" value="MetI-like_sf"/>
</dbReference>
<dbReference type="EMBL" id="JBHTBH010000002">
    <property type="protein sequence ID" value="MFC7327009.1"/>
    <property type="molecule type" value="Genomic_DNA"/>
</dbReference>
<sequence>MTTLGVPEAALWAATPRWRVPLAPVLAGAVLLLFAAVAARPEWFAVHSPTASDLGAALRPPGPEHPFGTDQLGRDVFARVAHGAWPSLSIGVGATALGVLLGTAAGSVSAFGGRLLDRVMMRAVDVGLAFPELLLALIVLTVLGPGPVNVLVAIGLAAAPGYARLVRSRMLVVRESAYVQAAVVMGIPRPLIVLRHVLPNTLGPVSVLATISAGTAIVVSAGLSFLGFGPQPPAAEWGLMLSEGRDHLQRAWWIAVFPGAAVTTVVVAVTVVGRWLKARLDGGPQ</sequence>
<dbReference type="PANTHER" id="PTHR43386">
    <property type="entry name" value="OLIGOPEPTIDE TRANSPORT SYSTEM PERMEASE PROTEIN APPC"/>
    <property type="match status" value="1"/>
</dbReference>
<keyword evidence="4 7" id="KW-0812">Transmembrane</keyword>
<dbReference type="Gene3D" id="1.10.3720.10">
    <property type="entry name" value="MetI-like"/>
    <property type="match status" value="1"/>
</dbReference>
<comment type="caution">
    <text evidence="9">The sequence shown here is derived from an EMBL/GenBank/DDBJ whole genome shotgun (WGS) entry which is preliminary data.</text>
</comment>
<protein>
    <submittedName>
        <fullName evidence="9">ABC transporter permease</fullName>
    </submittedName>
</protein>
<keyword evidence="2 7" id="KW-0813">Transport</keyword>
<evidence type="ECO:0000313" key="10">
    <source>
        <dbReference type="Proteomes" id="UP001596540"/>
    </source>
</evidence>
<feature type="domain" description="ABC transmembrane type-1" evidence="8">
    <location>
        <begin position="84"/>
        <end position="273"/>
    </location>
</feature>
<name>A0ABW2KCF4_9ACTN</name>
<dbReference type="PANTHER" id="PTHR43386:SF25">
    <property type="entry name" value="PEPTIDE ABC TRANSPORTER PERMEASE PROTEIN"/>
    <property type="match status" value="1"/>
</dbReference>
<comment type="similarity">
    <text evidence="7">Belongs to the binding-protein-dependent transport system permease family.</text>
</comment>
<keyword evidence="5 7" id="KW-1133">Transmembrane helix</keyword>
<dbReference type="CDD" id="cd06261">
    <property type="entry name" value="TM_PBP2"/>
    <property type="match status" value="1"/>
</dbReference>
<dbReference type="Pfam" id="PF00528">
    <property type="entry name" value="BPD_transp_1"/>
    <property type="match status" value="1"/>
</dbReference>
<dbReference type="InterPro" id="IPR000515">
    <property type="entry name" value="MetI-like"/>
</dbReference>
<feature type="transmembrane region" description="Helical" evidence="7">
    <location>
        <begin position="251"/>
        <end position="276"/>
    </location>
</feature>
<dbReference type="RefSeq" id="WP_379869124.1">
    <property type="nucleotide sequence ID" value="NZ_JBHTBH010000002.1"/>
</dbReference>
<feature type="transmembrane region" description="Helical" evidence="7">
    <location>
        <begin position="177"/>
        <end position="198"/>
    </location>
</feature>
<evidence type="ECO:0000313" key="9">
    <source>
        <dbReference type="EMBL" id="MFC7327009.1"/>
    </source>
</evidence>
<keyword evidence="10" id="KW-1185">Reference proteome</keyword>
<keyword evidence="3" id="KW-1003">Cell membrane</keyword>
<evidence type="ECO:0000256" key="2">
    <source>
        <dbReference type="ARBA" id="ARBA00022448"/>
    </source>
</evidence>
<evidence type="ECO:0000256" key="6">
    <source>
        <dbReference type="ARBA" id="ARBA00023136"/>
    </source>
</evidence>
<reference evidence="10" key="1">
    <citation type="journal article" date="2019" name="Int. J. Syst. Evol. Microbiol.">
        <title>The Global Catalogue of Microorganisms (GCM) 10K type strain sequencing project: providing services to taxonomists for standard genome sequencing and annotation.</title>
        <authorList>
            <consortium name="The Broad Institute Genomics Platform"/>
            <consortium name="The Broad Institute Genome Sequencing Center for Infectious Disease"/>
            <person name="Wu L."/>
            <person name="Ma J."/>
        </authorList>
    </citation>
    <scope>NUCLEOTIDE SEQUENCE [LARGE SCALE GENOMIC DNA]</scope>
    <source>
        <strain evidence="10">CGMCC 4.7382</strain>
    </source>
</reference>
<gene>
    <name evidence="9" type="ORF">ACFQRF_04575</name>
</gene>
<feature type="transmembrane region" description="Helical" evidence="7">
    <location>
        <begin position="204"/>
        <end position="230"/>
    </location>
</feature>
<dbReference type="SUPFAM" id="SSF161098">
    <property type="entry name" value="MetI-like"/>
    <property type="match status" value="1"/>
</dbReference>
<evidence type="ECO:0000256" key="5">
    <source>
        <dbReference type="ARBA" id="ARBA00022989"/>
    </source>
</evidence>
<comment type="subcellular location">
    <subcellularLocation>
        <location evidence="1 7">Cell membrane</location>
        <topology evidence="1 7">Multi-pass membrane protein</topology>
    </subcellularLocation>
</comment>
<proteinExistence type="inferred from homology"/>
<evidence type="ECO:0000259" key="8">
    <source>
        <dbReference type="PROSITE" id="PS50928"/>
    </source>
</evidence>